<feature type="domain" description="Aldehyde oxidase/xanthine dehydrogenase second molybdopterin binding" evidence="2">
    <location>
        <begin position="2"/>
        <end position="74"/>
    </location>
</feature>
<dbReference type="GO" id="GO:0016491">
    <property type="term" value="F:oxidoreductase activity"/>
    <property type="evidence" value="ECO:0007669"/>
    <property type="project" value="InterPro"/>
</dbReference>
<dbReference type="AlphaFoldDB" id="A0A2C9KEF2"/>
<dbReference type="KEGG" id="bgt:106056889"/>
<dbReference type="InterPro" id="IPR046867">
    <property type="entry name" value="AldOxase/xan_DH_MoCoBD2"/>
</dbReference>
<evidence type="ECO:0000259" key="2">
    <source>
        <dbReference type="Pfam" id="PF20256"/>
    </source>
</evidence>
<dbReference type="STRING" id="6526.A0A2C9KEF2"/>
<dbReference type="EnsemblMetazoa" id="BGLB018211-RA">
    <property type="protein sequence ID" value="BGLB018211-PA"/>
    <property type="gene ID" value="BGLB018211"/>
</dbReference>
<dbReference type="InterPro" id="IPR037165">
    <property type="entry name" value="AldOxase/xan_DH_Mopterin-bd_sf"/>
</dbReference>
<keyword evidence="1" id="KW-0500">Molybdenum</keyword>
<sequence length="96" mass="10572">MGGVEVGQGLSTKMIQVVSQVLDIPVDYIKIAETRTDVVPNTPPTAASMTSDLVGMAVVDACQQLCEKLKNYRTPNKPWKTVVGYSYLLYTFINIF</sequence>
<dbReference type="GO" id="GO:0005506">
    <property type="term" value="F:iron ion binding"/>
    <property type="evidence" value="ECO:0007669"/>
    <property type="project" value="InterPro"/>
</dbReference>
<dbReference type="PANTHER" id="PTHR11908">
    <property type="entry name" value="XANTHINE DEHYDROGENASE"/>
    <property type="match status" value="1"/>
</dbReference>
<organism evidence="3 4">
    <name type="scientific">Biomphalaria glabrata</name>
    <name type="common">Bloodfluke planorb</name>
    <name type="synonym">Freshwater snail</name>
    <dbReference type="NCBI Taxonomy" id="6526"/>
    <lineage>
        <taxon>Eukaryota</taxon>
        <taxon>Metazoa</taxon>
        <taxon>Spiralia</taxon>
        <taxon>Lophotrochozoa</taxon>
        <taxon>Mollusca</taxon>
        <taxon>Gastropoda</taxon>
        <taxon>Heterobranchia</taxon>
        <taxon>Euthyneura</taxon>
        <taxon>Panpulmonata</taxon>
        <taxon>Hygrophila</taxon>
        <taxon>Lymnaeoidea</taxon>
        <taxon>Planorbidae</taxon>
        <taxon>Biomphalaria</taxon>
    </lineage>
</organism>
<dbReference type="Gene3D" id="3.30.365.10">
    <property type="entry name" value="Aldehyde oxidase/xanthine dehydrogenase, molybdopterin binding domain"/>
    <property type="match status" value="1"/>
</dbReference>
<accession>A0A2C9KEF2</accession>
<dbReference type="PANTHER" id="PTHR11908:SF132">
    <property type="entry name" value="ALDEHYDE OXIDASE 1-RELATED"/>
    <property type="match status" value="1"/>
</dbReference>
<gene>
    <name evidence="3" type="primary">106056889</name>
</gene>
<dbReference type="SUPFAM" id="SSF56003">
    <property type="entry name" value="Molybdenum cofactor-binding domain"/>
    <property type="match status" value="1"/>
</dbReference>
<dbReference type="Pfam" id="PF20256">
    <property type="entry name" value="MoCoBD_2"/>
    <property type="match status" value="1"/>
</dbReference>
<protein>
    <recommendedName>
        <fullName evidence="2">Aldehyde oxidase/xanthine dehydrogenase second molybdopterin binding domain-containing protein</fullName>
    </recommendedName>
</protein>
<proteinExistence type="predicted"/>
<name>A0A2C9KEF2_BIOGL</name>
<evidence type="ECO:0000313" key="4">
    <source>
        <dbReference type="Proteomes" id="UP000076420"/>
    </source>
</evidence>
<evidence type="ECO:0000256" key="1">
    <source>
        <dbReference type="ARBA" id="ARBA00022505"/>
    </source>
</evidence>
<dbReference type="VEuPathDB" id="VectorBase:BGLB018211"/>
<dbReference type="Proteomes" id="UP000076420">
    <property type="component" value="Unassembled WGS sequence"/>
</dbReference>
<dbReference type="InterPro" id="IPR016208">
    <property type="entry name" value="Ald_Oxase/xanthine_DH-like"/>
</dbReference>
<dbReference type="VEuPathDB" id="VectorBase:BGLAX_047328"/>
<reference evidence="3" key="1">
    <citation type="submission" date="2020-05" db="UniProtKB">
        <authorList>
            <consortium name="EnsemblMetazoa"/>
        </authorList>
    </citation>
    <scope>IDENTIFICATION</scope>
    <source>
        <strain evidence="3">BB02</strain>
    </source>
</reference>
<evidence type="ECO:0000313" key="3">
    <source>
        <dbReference type="EnsemblMetazoa" id="BGLB018211-PA"/>
    </source>
</evidence>